<gene>
    <name evidence="1" type="ORF">JTE90_013634</name>
</gene>
<accession>A0AAV6TF08</accession>
<keyword evidence="2" id="KW-1185">Reference proteome</keyword>
<evidence type="ECO:0000313" key="2">
    <source>
        <dbReference type="Proteomes" id="UP000827092"/>
    </source>
</evidence>
<dbReference type="AlphaFoldDB" id="A0AAV6TF08"/>
<name>A0AAV6TF08_9ARAC</name>
<protein>
    <submittedName>
        <fullName evidence="1">Uncharacterized protein</fullName>
    </submittedName>
</protein>
<evidence type="ECO:0000313" key="1">
    <source>
        <dbReference type="EMBL" id="KAG8156192.1"/>
    </source>
</evidence>
<organism evidence="1 2">
    <name type="scientific">Oedothorax gibbosus</name>
    <dbReference type="NCBI Taxonomy" id="931172"/>
    <lineage>
        <taxon>Eukaryota</taxon>
        <taxon>Metazoa</taxon>
        <taxon>Ecdysozoa</taxon>
        <taxon>Arthropoda</taxon>
        <taxon>Chelicerata</taxon>
        <taxon>Arachnida</taxon>
        <taxon>Araneae</taxon>
        <taxon>Araneomorphae</taxon>
        <taxon>Entelegynae</taxon>
        <taxon>Araneoidea</taxon>
        <taxon>Linyphiidae</taxon>
        <taxon>Erigoninae</taxon>
        <taxon>Oedothorax</taxon>
    </lineage>
</organism>
<dbReference type="Proteomes" id="UP000827092">
    <property type="component" value="Unassembled WGS sequence"/>
</dbReference>
<sequence>MEPSPHRQSSRLSLEYLLLPPRSAPVVGSSGLTPGPFTHATATLLLTARKPPRGKRCRGRPAIVRLSYSNNTFHGSHERLASGTPQPGVLVHPTRQFCLTNKLAHWALSLSRPAFSHARRTSHPILKLRRG</sequence>
<reference evidence="1 2" key="1">
    <citation type="journal article" date="2022" name="Nat. Ecol. Evol.">
        <title>A masculinizing supergene underlies an exaggerated male reproductive morph in a spider.</title>
        <authorList>
            <person name="Hendrickx F."/>
            <person name="De Corte Z."/>
            <person name="Sonet G."/>
            <person name="Van Belleghem S.M."/>
            <person name="Kostlbacher S."/>
            <person name="Vangestel C."/>
        </authorList>
    </citation>
    <scope>NUCLEOTIDE SEQUENCE [LARGE SCALE GENOMIC DNA]</scope>
    <source>
        <strain evidence="1">W744_W776</strain>
    </source>
</reference>
<dbReference type="EMBL" id="JAFNEN010006220">
    <property type="protein sequence ID" value="KAG8156192.1"/>
    <property type="molecule type" value="Genomic_DNA"/>
</dbReference>
<proteinExistence type="predicted"/>
<comment type="caution">
    <text evidence="1">The sequence shown here is derived from an EMBL/GenBank/DDBJ whole genome shotgun (WGS) entry which is preliminary data.</text>
</comment>